<keyword evidence="2" id="KW-0812">Transmembrane</keyword>
<protein>
    <recommendedName>
        <fullName evidence="5">Tetraspanin</fullName>
    </recommendedName>
</protein>
<feature type="transmembrane region" description="Helical" evidence="2">
    <location>
        <begin position="7"/>
        <end position="27"/>
    </location>
</feature>
<feature type="region of interest" description="Disordered" evidence="1">
    <location>
        <begin position="231"/>
        <end position="271"/>
    </location>
</feature>
<feature type="transmembrane region" description="Helical" evidence="2">
    <location>
        <begin position="47"/>
        <end position="69"/>
    </location>
</feature>
<evidence type="ECO:0000256" key="2">
    <source>
        <dbReference type="SAM" id="Phobius"/>
    </source>
</evidence>
<proteinExistence type="predicted"/>
<accession>A0AA39HIZ6</accession>
<evidence type="ECO:0000313" key="3">
    <source>
        <dbReference type="EMBL" id="KAK0406748.1"/>
    </source>
</evidence>
<name>A0AA39HIZ6_9BILA</name>
<keyword evidence="2" id="KW-0472">Membrane</keyword>
<keyword evidence="2" id="KW-1133">Transmembrane helix</keyword>
<comment type="caution">
    <text evidence="3">The sequence shown here is derived from an EMBL/GenBank/DDBJ whole genome shotgun (WGS) entry which is preliminary data.</text>
</comment>
<dbReference type="Proteomes" id="UP001175271">
    <property type="component" value="Unassembled WGS sequence"/>
</dbReference>
<evidence type="ECO:0008006" key="5">
    <source>
        <dbReference type="Google" id="ProtNLM"/>
    </source>
</evidence>
<reference evidence="3" key="1">
    <citation type="submission" date="2023-06" db="EMBL/GenBank/DDBJ databases">
        <title>Genomic analysis of the entomopathogenic nematode Steinernema hermaphroditum.</title>
        <authorList>
            <person name="Schwarz E.M."/>
            <person name="Heppert J.K."/>
            <person name="Baniya A."/>
            <person name="Schwartz H.T."/>
            <person name="Tan C.-H."/>
            <person name="Antoshechkin I."/>
            <person name="Sternberg P.W."/>
            <person name="Goodrich-Blair H."/>
            <person name="Dillman A.R."/>
        </authorList>
    </citation>
    <scope>NUCLEOTIDE SEQUENCE</scope>
    <source>
        <strain evidence="3">PS9179</strain>
        <tissue evidence="3">Whole animal</tissue>
    </source>
</reference>
<feature type="compositionally biased region" description="Polar residues" evidence="1">
    <location>
        <begin position="238"/>
        <end position="261"/>
    </location>
</feature>
<sequence length="271" mass="31513">MGCHVAWIYMAIVALVVSECVLVSLIIRFSTNEWNHLVHITFWDPLFFIMMVSGVCQLLTGLLGIFAMVTGIRKLIIYYYFILLFFLGLEAIFFMTWIFRLTAVHNMHHNYEQVDAVFDEHLCDLWRDVGKNLDCLPPVFCGTNTTLFDQEGVRHCTIVFTKWVHAESDYIAFVTFFVVFPLKIWILMTSQDDIRVMFRVYESPYSVWGSDEEEGFEYPERKLKKMRKKQMKKGMLCTQPSQDETIKSNTSGDSQLTLVSSEKSRDQGSPV</sequence>
<feature type="transmembrane region" description="Helical" evidence="2">
    <location>
        <begin position="76"/>
        <end position="99"/>
    </location>
</feature>
<feature type="compositionally biased region" description="Basic and acidic residues" evidence="1">
    <location>
        <begin position="262"/>
        <end position="271"/>
    </location>
</feature>
<evidence type="ECO:0000313" key="4">
    <source>
        <dbReference type="Proteomes" id="UP001175271"/>
    </source>
</evidence>
<dbReference type="AlphaFoldDB" id="A0AA39HIZ6"/>
<organism evidence="3 4">
    <name type="scientific">Steinernema hermaphroditum</name>
    <dbReference type="NCBI Taxonomy" id="289476"/>
    <lineage>
        <taxon>Eukaryota</taxon>
        <taxon>Metazoa</taxon>
        <taxon>Ecdysozoa</taxon>
        <taxon>Nematoda</taxon>
        <taxon>Chromadorea</taxon>
        <taxon>Rhabditida</taxon>
        <taxon>Tylenchina</taxon>
        <taxon>Panagrolaimomorpha</taxon>
        <taxon>Strongyloidoidea</taxon>
        <taxon>Steinernematidae</taxon>
        <taxon>Steinernema</taxon>
    </lineage>
</organism>
<keyword evidence="4" id="KW-1185">Reference proteome</keyword>
<feature type="transmembrane region" description="Helical" evidence="2">
    <location>
        <begin position="170"/>
        <end position="188"/>
    </location>
</feature>
<gene>
    <name evidence="3" type="ORF">QR680_018779</name>
</gene>
<evidence type="ECO:0000256" key="1">
    <source>
        <dbReference type="SAM" id="MobiDB-lite"/>
    </source>
</evidence>
<dbReference type="EMBL" id="JAUCMV010000004">
    <property type="protein sequence ID" value="KAK0406748.1"/>
    <property type="molecule type" value="Genomic_DNA"/>
</dbReference>